<dbReference type="KEGG" id="aag:5565324"/>
<reference evidence="3" key="2">
    <citation type="journal article" date="2007" name="Science">
        <title>Genome sequence of Aedes aegypti, a major arbovirus vector.</title>
        <authorList>
            <person name="Nene V."/>
            <person name="Wortman J.R."/>
            <person name="Lawson D."/>
            <person name="Haas B."/>
            <person name="Kodira C."/>
            <person name="Tu Z.J."/>
            <person name="Loftus B."/>
            <person name="Xi Z."/>
            <person name="Megy K."/>
            <person name="Grabherr M."/>
            <person name="Ren Q."/>
            <person name="Zdobnov E.M."/>
            <person name="Lobo N.F."/>
            <person name="Campbell K.S."/>
            <person name="Brown S.E."/>
            <person name="Bonaldo M.F."/>
            <person name="Zhu J."/>
            <person name="Sinkins S.P."/>
            <person name="Hogenkamp D.G."/>
            <person name="Amedeo P."/>
            <person name="Arensburger P."/>
            <person name="Atkinson P.W."/>
            <person name="Bidwell S."/>
            <person name="Biedler J."/>
            <person name="Birney E."/>
            <person name="Bruggner R.V."/>
            <person name="Costas J."/>
            <person name="Coy M.R."/>
            <person name="Crabtree J."/>
            <person name="Crawford M."/>
            <person name="Debruyn B."/>
            <person name="Decaprio D."/>
            <person name="Eiglmeier K."/>
            <person name="Eisenstadt E."/>
            <person name="El-Dorry H."/>
            <person name="Gelbart W.M."/>
            <person name="Gomes S.L."/>
            <person name="Hammond M."/>
            <person name="Hannick L.I."/>
            <person name="Hogan J.R."/>
            <person name="Holmes M.H."/>
            <person name="Jaffe D."/>
            <person name="Johnston J.S."/>
            <person name="Kennedy R.C."/>
            <person name="Koo H."/>
            <person name="Kravitz S."/>
            <person name="Kriventseva E.V."/>
            <person name="Kulp D."/>
            <person name="Labutti K."/>
            <person name="Lee E."/>
            <person name="Li S."/>
            <person name="Lovin D.D."/>
            <person name="Mao C."/>
            <person name="Mauceli E."/>
            <person name="Menck C.F."/>
            <person name="Miller J.R."/>
            <person name="Montgomery P."/>
            <person name="Mori A."/>
            <person name="Nascimento A.L."/>
            <person name="Naveira H.F."/>
            <person name="Nusbaum C."/>
            <person name="O'leary S."/>
            <person name="Orvis J."/>
            <person name="Pertea M."/>
            <person name="Quesneville H."/>
            <person name="Reidenbach K.R."/>
            <person name="Rogers Y.H."/>
            <person name="Roth C.W."/>
            <person name="Schneider J.R."/>
            <person name="Schatz M."/>
            <person name="Shumway M."/>
            <person name="Stanke M."/>
            <person name="Stinson E.O."/>
            <person name="Tubio J.M."/>
            <person name="Vanzee J.P."/>
            <person name="Verjovski-Almeida S."/>
            <person name="Werner D."/>
            <person name="White O."/>
            <person name="Wyder S."/>
            <person name="Zeng Q."/>
            <person name="Zhao Q."/>
            <person name="Zhao Y."/>
            <person name="Hill C.A."/>
            <person name="Raikhel A.S."/>
            <person name="Soares M.B."/>
            <person name="Knudson D.L."/>
            <person name="Lee N.H."/>
            <person name="Galagan J."/>
            <person name="Salzberg S.L."/>
            <person name="Paulsen I.T."/>
            <person name="Dimopoulos G."/>
            <person name="Collins F.H."/>
            <person name="Birren B."/>
            <person name="Fraser-Liggett C.M."/>
            <person name="Severson D.W."/>
        </authorList>
    </citation>
    <scope>NUCLEOTIDE SEQUENCE [LARGE SCALE GENOMIC DNA]</scope>
    <source>
        <strain evidence="3">Liverpool</strain>
    </source>
</reference>
<feature type="chain" id="PRO_5036489040" evidence="2">
    <location>
        <begin position="19"/>
        <end position="179"/>
    </location>
</feature>
<keyword evidence="1 2" id="KW-0732">Signal</keyword>
<dbReference type="Gene3D" id="2.70.220.10">
    <property type="entry name" value="Ganglioside GM2 activator"/>
    <property type="match status" value="1"/>
</dbReference>
<reference evidence="3" key="3">
    <citation type="submission" date="2012-09" db="EMBL/GenBank/DDBJ databases">
        <authorList>
            <consortium name="VectorBase"/>
        </authorList>
    </citation>
    <scope>NUCLEOTIDE SEQUENCE</scope>
    <source>
        <strain evidence="3">Liverpool</strain>
    </source>
</reference>
<dbReference type="OrthoDB" id="7761181at2759"/>
<reference evidence="3" key="1">
    <citation type="submission" date="2005-10" db="EMBL/GenBank/DDBJ databases">
        <authorList>
            <person name="Loftus B.J."/>
            <person name="Nene V.M."/>
            <person name="Hannick L.I."/>
            <person name="Bidwell S."/>
            <person name="Haas B."/>
            <person name="Amedeo P."/>
            <person name="Orvis J."/>
            <person name="Wortman J.R."/>
            <person name="White O.R."/>
            <person name="Salzberg S."/>
            <person name="Shumway M."/>
            <person name="Koo H."/>
            <person name="Zhao Y."/>
            <person name="Holmes M."/>
            <person name="Miller J."/>
            <person name="Schatz M."/>
            <person name="Pop M."/>
            <person name="Pai G."/>
            <person name="Utterback T."/>
            <person name="Rogers Y.-H."/>
            <person name="Kravitz S."/>
            <person name="Fraser C.M."/>
        </authorList>
    </citation>
    <scope>NUCLEOTIDE SEQUENCE</scope>
    <source>
        <strain evidence="3">Liverpool</strain>
    </source>
</reference>
<feature type="signal peptide" evidence="2">
    <location>
        <begin position="1"/>
        <end position="18"/>
    </location>
</feature>
<name>A0A1S4F8J1_AEDAE</name>
<evidence type="ECO:0000313" key="3">
    <source>
        <dbReference type="EMBL" id="EAT43876.1"/>
    </source>
</evidence>
<evidence type="ECO:0000256" key="2">
    <source>
        <dbReference type="SAM" id="SignalP"/>
    </source>
</evidence>
<evidence type="ECO:0000313" key="4">
    <source>
        <dbReference type="Proteomes" id="UP000682892"/>
    </source>
</evidence>
<dbReference type="EMBL" id="CH477313">
    <property type="protein sequence ID" value="EAT43876.1"/>
    <property type="molecule type" value="Genomic_DNA"/>
</dbReference>
<dbReference type="InterPro" id="IPR036846">
    <property type="entry name" value="GM2-AP_sf"/>
</dbReference>
<organism evidence="3 4">
    <name type="scientific">Aedes aegypti</name>
    <name type="common">Yellowfever mosquito</name>
    <name type="synonym">Culex aegypti</name>
    <dbReference type="NCBI Taxonomy" id="7159"/>
    <lineage>
        <taxon>Eukaryota</taxon>
        <taxon>Metazoa</taxon>
        <taxon>Ecdysozoa</taxon>
        <taxon>Arthropoda</taxon>
        <taxon>Hexapoda</taxon>
        <taxon>Insecta</taxon>
        <taxon>Pterygota</taxon>
        <taxon>Neoptera</taxon>
        <taxon>Endopterygota</taxon>
        <taxon>Diptera</taxon>
        <taxon>Nematocera</taxon>
        <taxon>Culicoidea</taxon>
        <taxon>Culicidae</taxon>
        <taxon>Culicinae</taxon>
        <taxon>Aedini</taxon>
        <taxon>Aedes</taxon>
        <taxon>Stegomyia</taxon>
    </lineage>
</organism>
<evidence type="ECO:0000256" key="1">
    <source>
        <dbReference type="ARBA" id="ARBA00022729"/>
    </source>
</evidence>
<dbReference type="HOGENOM" id="CLU_1483397_0_0_1"/>
<proteinExistence type="predicted"/>
<dbReference type="AlphaFoldDB" id="A0A1S4F8J1"/>
<dbReference type="SUPFAM" id="SSF63707">
    <property type="entry name" value="Ganglioside M2 (gm2) activator"/>
    <property type="match status" value="1"/>
</dbReference>
<gene>
    <name evidence="3" type="ORF">AaeL_AAEL004712</name>
</gene>
<dbReference type="Proteomes" id="UP000682892">
    <property type="component" value="Chromosome 2"/>
</dbReference>
<accession>A0A1S4F8J1</accession>
<protein>
    <submittedName>
        <fullName evidence="3">AAEL004712-PA</fullName>
    </submittedName>
</protein>
<sequence>MDALTAALVLCSFSVSWAVVTVRFDGEFSRCQNGIELIGLDVSNFDVLMMDNENFTLNGCLRFTKDFNNPTSMNIKLERNKHGMWFPMMSRFIPNFCEVIKHPGDVWSPLMAAFKQQNCPFLAGHVETFNNTNIGTMASELVVPPSLLGEWRMFLEVLTIRSEEKENECLQANFQLEDI</sequence>
<dbReference type="OMA" id="PNFCDVI"/>